<dbReference type="AlphaFoldDB" id="A0A0A9AEE3"/>
<organism evidence="1">
    <name type="scientific">Arundo donax</name>
    <name type="common">Giant reed</name>
    <name type="synonym">Donax arundinaceus</name>
    <dbReference type="NCBI Taxonomy" id="35708"/>
    <lineage>
        <taxon>Eukaryota</taxon>
        <taxon>Viridiplantae</taxon>
        <taxon>Streptophyta</taxon>
        <taxon>Embryophyta</taxon>
        <taxon>Tracheophyta</taxon>
        <taxon>Spermatophyta</taxon>
        <taxon>Magnoliopsida</taxon>
        <taxon>Liliopsida</taxon>
        <taxon>Poales</taxon>
        <taxon>Poaceae</taxon>
        <taxon>PACMAD clade</taxon>
        <taxon>Arundinoideae</taxon>
        <taxon>Arundineae</taxon>
        <taxon>Arundo</taxon>
    </lineage>
</organism>
<accession>A0A0A9AEE3</accession>
<reference evidence="1" key="1">
    <citation type="submission" date="2014-09" db="EMBL/GenBank/DDBJ databases">
        <authorList>
            <person name="Magalhaes I.L.F."/>
            <person name="Oliveira U."/>
            <person name="Santos F.R."/>
            <person name="Vidigal T.H.D.A."/>
            <person name="Brescovit A.D."/>
            <person name="Santos A.J."/>
        </authorList>
    </citation>
    <scope>NUCLEOTIDE SEQUENCE</scope>
    <source>
        <tissue evidence="1">Shoot tissue taken approximately 20 cm above the soil surface</tissue>
    </source>
</reference>
<dbReference type="EMBL" id="GBRH01247886">
    <property type="protein sequence ID" value="JAD50009.1"/>
    <property type="molecule type" value="Transcribed_RNA"/>
</dbReference>
<sequence>MGSHLVLVRGSIIHKYYLRSDHH</sequence>
<evidence type="ECO:0000313" key="1">
    <source>
        <dbReference type="EMBL" id="JAD50009.1"/>
    </source>
</evidence>
<name>A0A0A9AEE3_ARUDO</name>
<reference evidence="1" key="2">
    <citation type="journal article" date="2015" name="Data Brief">
        <title>Shoot transcriptome of the giant reed, Arundo donax.</title>
        <authorList>
            <person name="Barrero R.A."/>
            <person name="Guerrero F.D."/>
            <person name="Moolhuijzen P."/>
            <person name="Goolsby J.A."/>
            <person name="Tidwell J."/>
            <person name="Bellgard S.E."/>
            <person name="Bellgard M.I."/>
        </authorList>
    </citation>
    <scope>NUCLEOTIDE SEQUENCE</scope>
    <source>
        <tissue evidence="1">Shoot tissue taken approximately 20 cm above the soil surface</tissue>
    </source>
</reference>
<protein>
    <submittedName>
        <fullName evidence="1">Uncharacterized protein</fullName>
    </submittedName>
</protein>
<proteinExistence type="predicted"/>